<protein>
    <submittedName>
        <fullName evidence="1">Uncharacterized protein</fullName>
    </submittedName>
</protein>
<gene>
    <name evidence="1" type="ORF">Pme01_44260</name>
</gene>
<evidence type="ECO:0000313" key="2">
    <source>
        <dbReference type="Proteomes" id="UP000599074"/>
    </source>
</evidence>
<dbReference type="AlphaFoldDB" id="A0A8J3X2V9"/>
<dbReference type="RefSeq" id="WP_168117167.1">
    <property type="nucleotide sequence ID" value="NZ_BOON01000041.1"/>
</dbReference>
<comment type="caution">
    <text evidence="1">The sequence shown here is derived from an EMBL/GenBank/DDBJ whole genome shotgun (WGS) entry which is preliminary data.</text>
</comment>
<accession>A0A8J3X2V9</accession>
<keyword evidence="2" id="KW-1185">Reference proteome</keyword>
<name>A0A8J3X2V9_9ACTN</name>
<sequence>MTPCARASNDEMAPLRGEVVTLRFDGREVAVWWGPDGDIDRLAVRAGCVLTWPTADACEEHALRAGWVGLGAEDGDDSIGRSTLDFEPAQAWLRGQRTTLDPGWALGLWNFQWDVAASVTGAWPVLTRVEGRCHDKLTAANLPWLVGEDTYRPRWTAVEMRCVRQVLSNAVHVLRTALC</sequence>
<dbReference type="Proteomes" id="UP000599074">
    <property type="component" value="Unassembled WGS sequence"/>
</dbReference>
<organism evidence="1 2">
    <name type="scientific">Planosporangium mesophilum</name>
    <dbReference type="NCBI Taxonomy" id="689768"/>
    <lineage>
        <taxon>Bacteria</taxon>
        <taxon>Bacillati</taxon>
        <taxon>Actinomycetota</taxon>
        <taxon>Actinomycetes</taxon>
        <taxon>Micromonosporales</taxon>
        <taxon>Micromonosporaceae</taxon>
        <taxon>Planosporangium</taxon>
    </lineage>
</organism>
<dbReference type="EMBL" id="BOON01000041">
    <property type="protein sequence ID" value="GII24829.1"/>
    <property type="molecule type" value="Genomic_DNA"/>
</dbReference>
<proteinExistence type="predicted"/>
<reference evidence="1" key="1">
    <citation type="submission" date="2021-01" db="EMBL/GenBank/DDBJ databases">
        <title>Whole genome shotgun sequence of Planosporangium mesophilum NBRC 109066.</title>
        <authorList>
            <person name="Komaki H."/>
            <person name="Tamura T."/>
        </authorList>
    </citation>
    <scope>NUCLEOTIDE SEQUENCE</scope>
    <source>
        <strain evidence="1">NBRC 109066</strain>
    </source>
</reference>
<evidence type="ECO:0000313" key="1">
    <source>
        <dbReference type="EMBL" id="GII24829.1"/>
    </source>
</evidence>